<protein>
    <recommendedName>
        <fullName evidence="3">Transposase</fullName>
    </recommendedName>
</protein>
<name>A0ABN7LU94_9BACT</name>
<proteinExistence type="predicted"/>
<evidence type="ECO:0000313" key="2">
    <source>
        <dbReference type="Proteomes" id="UP000675880"/>
    </source>
</evidence>
<comment type="caution">
    <text evidence="1">The sequence shown here is derived from an EMBL/GenBank/DDBJ whole genome shotgun (WGS) entry which is preliminary data.</text>
</comment>
<sequence>MSASGKFVQHSESFPSILTLIGQFEEGLLDRRRWGVMPQEYY</sequence>
<organism evidence="1 2">
    <name type="scientific">Nitrospira defluvii</name>
    <dbReference type="NCBI Taxonomy" id="330214"/>
    <lineage>
        <taxon>Bacteria</taxon>
        <taxon>Pseudomonadati</taxon>
        <taxon>Nitrospirota</taxon>
        <taxon>Nitrospiria</taxon>
        <taxon>Nitrospirales</taxon>
        <taxon>Nitrospiraceae</taxon>
        <taxon>Nitrospira</taxon>
    </lineage>
</organism>
<gene>
    <name evidence="1" type="ORF">NSPZN2_30631</name>
</gene>
<reference evidence="1 2" key="1">
    <citation type="submission" date="2021-02" db="EMBL/GenBank/DDBJ databases">
        <authorList>
            <person name="Han P."/>
        </authorList>
    </citation>
    <scope>NUCLEOTIDE SEQUENCE [LARGE SCALE GENOMIC DNA]</scope>
    <source>
        <strain evidence="1">Candidatus Nitrospira sp. ZN2</strain>
    </source>
</reference>
<evidence type="ECO:0008006" key="3">
    <source>
        <dbReference type="Google" id="ProtNLM"/>
    </source>
</evidence>
<keyword evidence="2" id="KW-1185">Reference proteome</keyword>
<dbReference type="EMBL" id="CAJNBJ010000016">
    <property type="protein sequence ID" value="CAE6760744.1"/>
    <property type="molecule type" value="Genomic_DNA"/>
</dbReference>
<evidence type="ECO:0000313" key="1">
    <source>
        <dbReference type="EMBL" id="CAE6760744.1"/>
    </source>
</evidence>
<dbReference type="Proteomes" id="UP000675880">
    <property type="component" value="Unassembled WGS sequence"/>
</dbReference>
<accession>A0ABN7LU94</accession>